<dbReference type="GO" id="GO:0000166">
    <property type="term" value="F:nucleotide binding"/>
    <property type="evidence" value="ECO:0007669"/>
    <property type="project" value="InterPro"/>
</dbReference>
<dbReference type="Gene3D" id="3.30.360.10">
    <property type="entry name" value="Dihydrodipicolinate Reductase, domain 2"/>
    <property type="match status" value="1"/>
</dbReference>
<protein>
    <submittedName>
        <fullName evidence="4">Dehydrogenase</fullName>
    </submittedName>
</protein>
<reference evidence="4" key="1">
    <citation type="submission" date="2023-07" db="EMBL/GenBank/DDBJ databases">
        <title>Sorghum-associated microbial communities from plants grown in Nebraska, USA.</title>
        <authorList>
            <person name="Schachtman D."/>
        </authorList>
    </citation>
    <scope>NUCLEOTIDE SEQUENCE</scope>
    <source>
        <strain evidence="4">BE80</strain>
    </source>
</reference>
<dbReference type="InterPro" id="IPR036291">
    <property type="entry name" value="NAD(P)-bd_dom_sf"/>
</dbReference>
<evidence type="ECO:0000259" key="3">
    <source>
        <dbReference type="Pfam" id="PF22725"/>
    </source>
</evidence>
<dbReference type="PANTHER" id="PTHR43818">
    <property type="entry name" value="BCDNA.GH03377"/>
    <property type="match status" value="1"/>
</dbReference>
<evidence type="ECO:0000259" key="2">
    <source>
        <dbReference type="Pfam" id="PF01408"/>
    </source>
</evidence>
<dbReference type="InterPro" id="IPR000683">
    <property type="entry name" value="Gfo/Idh/MocA-like_OxRdtase_N"/>
</dbReference>
<name>A0AAP5GWM0_PAEAM</name>
<keyword evidence="1" id="KW-0560">Oxidoreductase</keyword>
<dbReference type="AlphaFoldDB" id="A0AAP5GWM0"/>
<dbReference type="InterPro" id="IPR055170">
    <property type="entry name" value="GFO_IDH_MocA-like_dom"/>
</dbReference>
<dbReference type="Pfam" id="PF01408">
    <property type="entry name" value="GFO_IDH_MocA"/>
    <property type="match status" value="1"/>
</dbReference>
<dbReference type="RefSeq" id="WP_310135720.1">
    <property type="nucleotide sequence ID" value="NZ_JAVDTR010000001.1"/>
</dbReference>
<dbReference type="EMBL" id="JAVDTR010000001">
    <property type="protein sequence ID" value="MDR6721677.1"/>
    <property type="molecule type" value="Genomic_DNA"/>
</dbReference>
<evidence type="ECO:0000313" key="4">
    <source>
        <dbReference type="EMBL" id="MDR6721677.1"/>
    </source>
</evidence>
<proteinExistence type="predicted"/>
<evidence type="ECO:0000256" key="1">
    <source>
        <dbReference type="ARBA" id="ARBA00023002"/>
    </source>
</evidence>
<evidence type="ECO:0000313" key="5">
    <source>
        <dbReference type="Proteomes" id="UP001254832"/>
    </source>
</evidence>
<dbReference type="SUPFAM" id="SSF55347">
    <property type="entry name" value="Glyceraldehyde-3-phosphate dehydrogenase-like, C-terminal domain"/>
    <property type="match status" value="1"/>
</dbReference>
<gene>
    <name evidence="4" type="ORF">J2W91_000125</name>
</gene>
<dbReference type="GO" id="GO:0016491">
    <property type="term" value="F:oxidoreductase activity"/>
    <property type="evidence" value="ECO:0007669"/>
    <property type="project" value="UniProtKB-KW"/>
</dbReference>
<dbReference type="Gene3D" id="3.40.50.720">
    <property type="entry name" value="NAD(P)-binding Rossmann-like Domain"/>
    <property type="match status" value="1"/>
</dbReference>
<feature type="domain" description="GFO/IDH/MocA-like oxidoreductase" evidence="3">
    <location>
        <begin position="133"/>
        <end position="268"/>
    </location>
</feature>
<dbReference type="PANTHER" id="PTHR43818:SF11">
    <property type="entry name" value="BCDNA.GH03377"/>
    <property type="match status" value="1"/>
</dbReference>
<dbReference type="InterPro" id="IPR050463">
    <property type="entry name" value="Gfo/Idh/MocA_oxidrdct_glycsds"/>
</dbReference>
<accession>A0AAP5GWM0</accession>
<dbReference type="Proteomes" id="UP001254832">
    <property type="component" value="Unassembled WGS sequence"/>
</dbReference>
<dbReference type="Pfam" id="PF22725">
    <property type="entry name" value="GFO_IDH_MocA_C3"/>
    <property type="match status" value="1"/>
</dbReference>
<feature type="domain" description="Gfo/Idh/MocA-like oxidoreductase N-terminal" evidence="2">
    <location>
        <begin position="8"/>
        <end position="121"/>
    </location>
</feature>
<organism evidence="4 5">
    <name type="scientific">Paenibacillus amylolyticus</name>
    <dbReference type="NCBI Taxonomy" id="1451"/>
    <lineage>
        <taxon>Bacteria</taxon>
        <taxon>Bacillati</taxon>
        <taxon>Bacillota</taxon>
        <taxon>Bacilli</taxon>
        <taxon>Bacillales</taxon>
        <taxon>Paenibacillaceae</taxon>
        <taxon>Paenibacillus</taxon>
    </lineage>
</organism>
<comment type="caution">
    <text evidence="4">The sequence shown here is derived from an EMBL/GenBank/DDBJ whole genome shotgun (WGS) entry which is preliminary data.</text>
</comment>
<sequence length="378" mass="41295">MTNLQKMKTAVIGYGQISGIYLENMINQFEILDVVSCGGTNIHKAEEKASSYGIKGMHMDEILQDPEIEMVVNLTPATAHYGIIKQALEAGKHVYTEKIVTPSLAEALELKTFAERQNLRLGCAPDTFLGAAIQTARHVIDHGGIGKVMTCHAAVNRDMGFLYEPGAFTTKPGGGIGFDVGIYYITALLSILGPVEKVSGFADNTQSTYVVENPSSPHFGETLETQNENIMIASMRYKNGVYGTVNFNANTIWPQVPVLTIYGTEGILYLPDPDRFGGKVLLQKKGMSEPIEIPHMYGYGENSRGLGVAEMAWAIRQGRPHRASMDMACHAVEILNGIVQSSETGVTQTMETEFERLPGLPEGYLDHYLGRSQEAALI</sequence>
<dbReference type="SUPFAM" id="SSF51735">
    <property type="entry name" value="NAD(P)-binding Rossmann-fold domains"/>
    <property type="match status" value="1"/>
</dbReference>